<accession>A0A2D6LPW8</accession>
<dbReference type="EC" id="5.3.1.9" evidence="3"/>
<evidence type="ECO:0000256" key="3">
    <source>
        <dbReference type="ARBA" id="ARBA00011952"/>
    </source>
</evidence>
<proteinExistence type="inferred from homology"/>
<dbReference type="GO" id="GO:0004347">
    <property type="term" value="F:glucose-6-phosphate isomerase activity"/>
    <property type="evidence" value="ECO:0007669"/>
    <property type="project" value="UniProtKB-EC"/>
</dbReference>
<dbReference type="Pfam" id="PF06560">
    <property type="entry name" value="GPI"/>
    <property type="match status" value="1"/>
</dbReference>
<comment type="similarity">
    <text evidence="2">Belongs to the archaeal-type GPI family.</text>
</comment>
<keyword evidence="8" id="KW-0413">Isomerase</keyword>
<dbReference type="InterPro" id="IPR011051">
    <property type="entry name" value="RmlC_Cupin_sf"/>
</dbReference>
<keyword evidence="4" id="KW-0312">Gluconeogenesis</keyword>
<dbReference type="CDD" id="cd02218">
    <property type="entry name" value="cupin_PGI"/>
    <property type="match status" value="1"/>
</dbReference>
<dbReference type="GO" id="GO:0006094">
    <property type="term" value="P:gluconeogenesis"/>
    <property type="evidence" value="ECO:0007669"/>
    <property type="project" value="UniProtKB-KW"/>
</dbReference>
<dbReference type="UniPathway" id="UPA00109">
    <property type="reaction ID" value="UER00181"/>
</dbReference>
<dbReference type="GO" id="GO:0005737">
    <property type="term" value="C:cytoplasm"/>
    <property type="evidence" value="ECO:0007669"/>
    <property type="project" value="InterPro"/>
</dbReference>
<comment type="catalytic activity">
    <reaction evidence="6">
        <text>alpha-D-glucose 6-phosphate = beta-D-fructose 6-phosphate</text>
        <dbReference type="Rhea" id="RHEA:11816"/>
        <dbReference type="ChEBI" id="CHEBI:57634"/>
        <dbReference type="ChEBI" id="CHEBI:58225"/>
        <dbReference type="EC" id="5.3.1.9"/>
    </reaction>
</comment>
<dbReference type="EMBL" id="NZBD01000013">
    <property type="protein sequence ID" value="MAG18227.1"/>
    <property type="molecule type" value="Genomic_DNA"/>
</dbReference>
<comment type="pathway">
    <text evidence="1">Carbohydrate degradation; glycolysis; D-glyceraldehyde 3-phosphate and glycerone phosphate from D-glucose: step 2/4.</text>
</comment>
<evidence type="ECO:0000313" key="8">
    <source>
        <dbReference type="EMBL" id="MAG18227.1"/>
    </source>
</evidence>
<organism evidence="8 9">
    <name type="scientific">Candidatus Iainarchaeum sp</name>
    <dbReference type="NCBI Taxonomy" id="3101447"/>
    <lineage>
        <taxon>Archaea</taxon>
        <taxon>Candidatus Iainarchaeota</taxon>
        <taxon>Candidatus Iainarchaeia</taxon>
        <taxon>Candidatus Iainarchaeales</taxon>
        <taxon>Candidatus Iainarchaeaceae</taxon>
        <taxon>Candidatus Iainarchaeum</taxon>
    </lineage>
</organism>
<dbReference type="InterPro" id="IPR014710">
    <property type="entry name" value="RmlC-like_jellyroll"/>
</dbReference>
<reference evidence="9" key="1">
    <citation type="submission" date="2017-09" db="EMBL/GenBank/DDBJ databases">
        <title>The Reconstruction of 2,631 Draft Metagenome-Assembled Genomes from the Global Oceans.</title>
        <authorList>
            <person name="Tully B.J."/>
            <person name="Graham E.D."/>
            <person name="Heidelberg J.F."/>
        </authorList>
    </citation>
    <scope>NUCLEOTIDE SEQUENCE [LARGE SCALE GENOMIC DNA]</scope>
</reference>
<gene>
    <name evidence="8" type="ORF">CL944_02000</name>
</gene>
<keyword evidence="5" id="KW-0324">Glycolysis</keyword>
<dbReference type="InterPro" id="IPR010551">
    <property type="entry name" value="G6P_isomerase_prok"/>
</dbReference>
<evidence type="ECO:0000256" key="1">
    <source>
        <dbReference type="ARBA" id="ARBA00004926"/>
    </source>
</evidence>
<evidence type="ECO:0000256" key="2">
    <source>
        <dbReference type="ARBA" id="ARBA00006542"/>
    </source>
</evidence>
<evidence type="ECO:0000256" key="5">
    <source>
        <dbReference type="ARBA" id="ARBA00023152"/>
    </source>
</evidence>
<feature type="domain" description="Glucose-6-phosphate isomerase prokaryote" evidence="7">
    <location>
        <begin position="66"/>
        <end position="214"/>
    </location>
</feature>
<dbReference type="SUPFAM" id="SSF51182">
    <property type="entry name" value="RmlC-like cupins"/>
    <property type="match status" value="1"/>
</dbReference>
<sequence length="268" mass="30945">MQAKVYIHNCLNSSMNITDLRKISGLPIKLKGNKLVFGKGMKKVVPEGRTRERMAAVLKNPKAKAPKEFYDMYRDVAMEKDRKKIMANNLRFDITILPAFNVGDEPNKTFGHYHPKVPKTKTWWPELYEILSGHAHYLLQNGSEFLVFDAKPGDKCLMLPGFAHVTVNPSSKEPLVMANWVYPGFKSNYGPIEKLQGAQWYETSKGFVKNKKYKKNPPVQLISSKSFPEFGYSNSRPMYPDAIKNPKKFEWLSKPQKYLKKFAEYRKQ</sequence>
<evidence type="ECO:0000259" key="7">
    <source>
        <dbReference type="Pfam" id="PF06560"/>
    </source>
</evidence>
<evidence type="ECO:0000256" key="4">
    <source>
        <dbReference type="ARBA" id="ARBA00022432"/>
    </source>
</evidence>
<dbReference type="Gene3D" id="2.60.120.10">
    <property type="entry name" value="Jelly Rolls"/>
    <property type="match status" value="1"/>
</dbReference>
<dbReference type="Proteomes" id="UP000226712">
    <property type="component" value="Unassembled WGS sequence"/>
</dbReference>
<name>A0A2D6LPW8_9ARCH</name>
<dbReference type="AlphaFoldDB" id="A0A2D6LPW8"/>
<comment type="caution">
    <text evidence="8">The sequence shown here is derived from an EMBL/GenBank/DDBJ whole genome shotgun (WGS) entry which is preliminary data.</text>
</comment>
<evidence type="ECO:0000256" key="6">
    <source>
        <dbReference type="ARBA" id="ARBA00029321"/>
    </source>
</evidence>
<evidence type="ECO:0000313" key="9">
    <source>
        <dbReference type="Proteomes" id="UP000226712"/>
    </source>
</evidence>
<protein>
    <recommendedName>
        <fullName evidence="3">glucose-6-phosphate isomerase</fullName>
        <ecNumber evidence="3">5.3.1.9</ecNumber>
    </recommendedName>
</protein>
<dbReference type="GO" id="GO:0006096">
    <property type="term" value="P:glycolytic process"/>
    <property type="evidence" value="ECO:0007669"/>
    <property type="project" value="UniProtKB-UniPathway"/>
</dbReference>